<gene>
    <name evidence="1" type="ORF">WN71_024205</name>
</gene>
<reference evidence="1" key="1">
    <citation type="submission" date="2016-10" db="EMBL/GenBank/DDBJ databases">
        <title>Genome sequence of Streptomyces mangrovisoli MUSC 149.</title>
        <authorList>
            <person name="Lee L.-H."/>
            <person name="Ser H.-L."/>
        </authorList>
    </citation>
    <scope>NUCLEOTIDE SEQUENCE [LARGE SCALE GENOMIC DNA]</scope>
    <source>
        <strain evidence="1">MUSC 149</strain>
    </source>
</reference>
<proteinExistence type="predicted"/>
<protein>
    <submittedName>
        <fullName evidence="1">Uncharacterized protein</fullName>
    </submittedName>
</protein>
<comment type="caution">
    <text evidence="1">The sequence shown here is derived from an EMBL/GenBank/DDBJ whole genome shotgun (WGS) entry which is preliminary data.</text>
</comment>
<organism evidence="1 2">
    <name type="scientific">Streptomyces mangrovisoli</name>
    <dbReference type="NCBI Taxonomy" id="1428628"/>
    <lineage>
        <taxon>Bacteria</taxon>
        <taxon>Bacillati</taxon>
        <taxon>Actinomycetota</taxon>
        <taxon>Actinomycetes</taxon>
        <taxon>Kitasatosporales</taxon>
        <taxon>Streptomycetaceae</taxon>
        <taxon>Streptomyces</taxon>
    </lineage>
</organism>
<accession>A0A1J4NVX3</accession>
<evidence type="ECO:0000313" key="1">
    <source>
        <dbReference type="EMBL" id="OIJ65373.1"/>
    </source>
</evidence>
<evidence type="ECO:0000313" key="2">
    <source>
        <dbReference type="Proteomes" id="UP000034196"/>
    </source>
</evidence>
<keyword evidence="2" id="KW-1185">Reference proteome</keyword>
<dbReference type="STRING" id="1428628.WN71_024205"/>
<dbReference type="EMBL" id="LAVA02000058">
    <property type="protein sequence ID" value="OIJ65373.1"/>
    <property type="molecule type" value="Genomic_DNA"/>
</dbReference>
<sequence>MAAFFAALLVAVVAARLVADAGALLLAVLVAPPVAVPAVPVVMVRAVVPLAEAGACERSAACDVHAPVRPAAANESVSTGIGKATRILFERCFGACCDVM</sequence>
<name>A0A1J4NVX3_9ACTN</name>
<dbReference type="AlphaFoldDB" id="A0A1J4NVX3"/>
<dbReference type="Proteomes" id="UP000034196">
    <property type="component" value="Unassembled WGS sequence"/>
</dbReference>